<comment type="caution">
    <text evidence="3">The sequence shown here is derived from an EMBL/GenBank/DDBJ whole genome shotgun (WGS) entry which is preliminary data.</text>
</comment>
<dbReference type="Pfam" id="PF10338">
    <property type="entry name" value="YBL028C_N"/>
    <property type="match status" value="1"/>
</dbReference>
<dbReference type="Proteomes" id="UP001215151">
    <property type="component" value="Unassembled WGS sequence"/>
</dbReference>
<dbReference type="EMBL" id="JAPEVG010000078">
    <property type="protein sequence ID" value="KAJ8487489.1"/>
    <property type="molecule type" value="Genomic_DNA"/>
</dbReference>
<sequence length="171" mass="17970">MGKSLRSKVKRQFRAKKRTEGVYAATEAARLHRLHMKLKSLTTTEPEEGDEGVVEEGEEGAQMETDGGAAPAGWSPSPFWFASLGLVDPHDITADSMAGMMRLATPGDIGCPSGSSRQRRRNATGKNRIGRNVGRPKAAAAIVAAADASDACGLDHLFPGLPLGIGAGTED</sequence>
<evidence type="ECO:0000259" key="2">
    <source>
        <dbReference type="Pfam" id="PF10338"/>
    </source>
</evidence>
<feature type="region of interest" description="Disordered" evidence="1">
    <location>
        <begin position="41"/>
        <end position="74"/>
    </location>
</feature>
<dbReference type="AlphaFoldDB" id="A0AAD7TWF7"/>
<reference evidence="3" key="1">
    <citation type="submission" date="2022-11" db="EMBL/GenBank/DDBJ databases">
        <title>Genome Sequence of Cubamyces cubensis.</title>
        <authorList>
            <person name="Buettner E."/>
        </authorList>
    </citation>
    <scope>NUCLEOTIDE SEQUENCE</scope>
    <source>
        <strain evidence="3">MPL-01</strain>
    </source>
</reference>
<feature type="compositionally biased region" description="Acidic residues" evidence="1">
    <location>
        <begin position="45"/>
        <end position="61"/>
    </location>
</feature>
<keyword evidence="4" id="KW-1185">Reference proteome</keyword>
<name>A0AAD7TWF7_9APHY</name>
<feature type="region of interest" description="Disordered" evidence="1">
    <location>
        <begin position="107"/>
        <end position="132"/>
    </location>
</feature>
<gene>
    <name evidence="3" type="ORF">ONZ51_g4172</name>
</gene>
<evidence type="ECO:0000256" key="1">
    <source>
        <dbReference type="SAM" id="MobiDB-lite"/>
    </source>
</evidence>
<dbReference type="InterPro" id="IPR019434">
    <property type="entry name" value="DUF2423"/>
</dbReference>
<protein>
    <recommendedName>
        <fullName evidence="2">DUF2423 domain-containing protein</fullName>
    </recommendedName>
</protein>
<evidence type="ECO:0000313" key="4">
    <source>
        <dbReference type="Proteomes" id="UP001215151"/>
    </source>
</evidence>
<feature type="domain" description="DUF2423" evidence="2">
    <location>
        <begin position="1"/>
        <end position="42"/>
    </location>
</feature>
<proteinExistence type="predicted"/>
<evidence type="ECO:0000313" key="3">
    <source>
        <dbReference type="EMBL" id="KAJ8487489.1"/>
    </source>
</evidence>
<accession>A0AAD7TWF7</accession>
<organism evidence="3 4">
    <name type="scientific">Trametes cubensis</name>
    <dbReference type="NCBI Taxonomy" id="1111947"/>
    <lineage>
        <taxon>Eukaryota</taxon>
        <taxon>Fungi</taxon>
        <taxon>Dikarya</taxon>
        <taxon>Basidiomycota</taxon>
        <taxon>Agaricomycotina</taxon>
        <taxon>Agaricomycetes</taxon>
        <taxon>Polyporales</taxon>
        <taxon>Polyporaceae</taxon>
        <taxon>Trametes</taxon>
    </lineage>
</organism>